<dbReference type="EMBL" id="CP008887">
    <property type="protein sequence ID" value="AIU70083.1"/>
    <property type="molecule type" value="Genomic_DNA"/>
</dbReference>
<feature type="transmembrane region" description="Helical" evidence="1">
    <location>
        <begin position="98"/>
        <end position="118"/>
    </location>
</feature>
<name>A0A097QUC7_9EURY</name>
<keyword evidence="3" id="KW-1185">Reference proteome</keyword>
<keyword evidence="1" id="KW-0472">Membrane</keyword>
<dbReference type="STRING" id="1505907.TEU_06940"/>
<reference evidence="2 3" key="1">
    <citation type="journal article" date="2015" name="Int. J. Syst. Evol. Microbiol.">
        <title>Thermococcus eurythermalis sp. nov., a conditional piezophilic hyperthermophilic archaeon with a wide temperature range isolated from an oil-immersed chimney in the Guaymas Basin.</title>
        <authorList>
            <person name="Zhao W."/>
            <person name="Zeng X."/>
            <person name="Xiao X."/>
        </authorList>
    </citation>
    <scope>NUCLEOTIDE SEQUENCE [LARGE SCALE GENOMIC DNA]</scope>
    <source>
        <strain evidence="2 3">A501</strain>
    </source>
</reference>
<proteinExistence type="predicted"/>
<accession>A0A097QUC7</accession>
<sequence>MMNRSMASLLLTLLIYLSIIAAIRLLPPSDEGPSTVEEFLQVSIIIAVPALASFLFLRKVKVDPGAFWVASTITVVLASIVTYAILTRNCTPTTCDDGVVWFFLTALVILGFLIGALLHKLTEKLGSRSSPPT</sequence>
<dbReference type="Proteomes" id="UP000029980">
    <property type="component" value="Chromosome"/>
</dbReference>
<feature type="transmembrane region" description="Helical" evidence="1">
    <location>
        <begin position="38"/>
        <end position="57"/>
    </location>
</feature>
<dbReference type="OrthoDB" id="102430at2157"/>
<evidence type="ECO:0000256" key="1">
    <source>
        <dbReference type="SAM" id="Phobius"/>
    </source>
</evidence>
<feature type="transmembrane region" description="Helical" evidence="1">
    <location>
        <begin position="66"/>
        <end position="86"/>
    </location>
</feature>
<dbReference type="HOGENOM" id="CLU_1912448_0_0_2"/>
<keyword evidence="1" id="KW-1133">Transmembrane helix</keyword>
<organism evidence="2 3">
    <name type="scientific">Thermococcus eurythermalis</name>
    <dbReference type="NCBI Taxonomy" id="1505907"/>
    <lineage>
        <taxon>Archaea</taxon>
        <taxon>Methanobacteriati</taxon>
        <taxon>Methanobacteriota</taxon>
        <taxon>Thermococci</taxon>
        <taxon>Thermococcales</taxon>
        <taxon>Thermococcaceae</taxon>
        <taxon>Thermococcus</taxon>
    </lineage>
</organism>
<evidence type="ECO:0000313" key="2">
    <source>
        <dbReference type="EMBL" id="AIU70083.1"/>
    </source>
</evidence>
<evidence type="ECO:0000313" key="3">
    <source>
        <dbReference type="Proteomes" id="UP000029980"/>
    </source>
</evidence>
<dbReference type="KEGG" id="teu:TEU_06940"/>
<dbReference type="AlphaFoldDB" id="A0A097QUC7"/>
<keyword evidence="1" id="KW-0812">Transmembrane</keyword>
<gene>
    <name evidence="2" type="ORF">TEU_06940</name>
</gene>
<protein>
    <submittedName>
        <fullName evidence="2">Uncharacterized protein</fullName>
    </submittedName>
</protein>